<protein>
    <recommendedName>
        <fullName evidence="3">HAUS augmin-like complex subunit 7</fullName>
    </recommendedName>
</protein>
<dbReference type="InterPro" id="IPR029711">
    <property type="entry name" value="Haus7-like"/>
</dbReference>
<dbReference type="PANTHER" id="PTHR14352">
    <property type="entry name" value="HAUS AUGMIN-LIKE COMPLEX SUBUNIT 7"/>
    <property type="match status" value="1"/>
</dbReference>
<dbReference type="PANTHER" id="PTHR14352:SF2">
    <property type="entry name" value="HAUS AUGMIN-LIKE COMPLEX SUBUNIT 7"/>
    <property type="match status" value="1"/>
</dbReference>
<reference evidence="1" key="2">
    <citation type="submission" date="2025-08" db="UniProtKB">
        <authorList>
            <consortium name="Ensembl"/>
        </authorList>
    </citation>
    <scope>IDENTIFICATION</scope>
</reference>
<evidence type="ECO:0000313" key="2">
    <source>
        <dbReference type="Proteomes" id="UP000694546"/>
    </source>
</evidence>
<dbReference type="Ensembl" id="ENSGMOT00000006619.2">
    <property type="protein sequence ID" value="ENSGMOP00000006429.2"/>
    <property type="gene ID" value="ENSGMOG00000006036.2"/>
</dbReference>
<dbReference type="GO" id="GO:0051225">
    <property type="term" value="P:spindle assembly"/>
    <property type="evidence" value="ECO:0007669"/>
    <property type="project" value="TreeGrafter"/>
</dbReference>
<evidence type="ECO:0000313" key="1">
    <source>
        <dbReference type="Ensembl" id="ENSGMOP00000006429.2"/>
    </source>
</evidence>
<dbReference type="Proteomes" id="UP000694546">
    <property type="component" value="Chromosome 1"/>
</dbReference>
<name>A0A8C5F5F0_GADMO</name>
<keyword evidence="2" id="KW-1185">Reference proteome</keyword>
<reference evidence="1" key="1">
    <citation type="submission" date="2019-07" db="EMBL/GenBank/DDBJ databases">
        <authorList>
            <consortium name="Wellcome Sanger Institute Data Sharing"/>
        </authorList>
    </citation>
    <scope>NUCLEOTIDE SEQUENCE [LARGE SCALE GENOMIC DNA]</scope>
</reference>
<dbReference type="GO" id="GO:0051011">
    <property type="term" value="F:microtubule minus-end binding"/>
    <property type="evidence" value="ECO:0007669"/>
    <property type="project" value="TreeGrafter"/>
</dbReference>
<sequence length="253" mass="28555">MAVPFEEQQLAQKVYAALKAASCPLIFGLHLLEADSMHTLLCTPSQHRTEILAWICNCINPNPKNVKTSVIQSKDPDFQTKEMAMLGRELMLCKAEDFDLIQGHVKPLRQLHFLQELLTLVPGCFTESEVDEEGLLNELYADENRALLTHMLRPTLNPWPAHIKYFSNDKTSSVSQTSQQESADVAALLRAAGRVLKDLQSECEFLHSECQSPAVFSPCALRVAVSDLCQLTAAFRRVYETDFKDYCRRKAPR</sequence>
<accession>A0A8C5F5F0</accession>
<dbReference type="GO" id="GO:0070652">
    <property type="term" value="C:HAUS complex"/>
    <property type="evidence" value="ECO:0007669"/>
    <property type="project" value="TreeGrafter"/>
</dbReference>
<dbReference type="OMA" id="PESDPWP"/>
<dbReference type="GeneTree" id="ENSGT00390000003937"/>
<proteinExistence type="predicted"/>
<dbReference type="GO" id="GO:0031023">
    <property type="term" value="P:microtubule organizing center organization"/>
    <property type="evidence" value="ECO:0007669"/>
    <property type="project" value="TreeGrafter"/>
</dbReference>
<reference evidence="1" key="3">
    <citation type="submission" date="2025-09" db="UniProtKB">
        <authorList>
            <consortium name="Ensembl"/>
        </authorList>
    </citation>
    <scope>IDENTIFICATION</scope>
</reference>
<dbReference type="AlphaFoldDB" id="A0A8C5F5F0"/>
<evidence type="ECO:0008006" key="3">
    <source>
        <dbReference type="Google" id="ProtNLM"/>
    </source>
</evidence>
<organism evidence="1 2">
    <name type="scientific">Gadus morhua</name>
    <name type="common">Atlantic cod</name>
    <dbReference type="NCBI Taxonomy" id="8049"/>
    <lineage>
        <taxon>Eukaryota</taxon>
        <taxon>Metazoa</taxon>
        <taxon>Chordata</taxon>
        <taxon>Craniata</taxon>
        <taxon>Vertebrata</taxon>
        <taxon>Euteleostomi</taxon>
        <taxon>Actinopterygii</taxon>
        <taxon>Neopterygii</taxon>
        <taxon>Teleostei</taxon>
        <taxon>Neoteleostei</taxon>
        <taxon>Acanthomorphata</taxon>
        <taxon>Zeiogadaria</taxon>
        <taxon>Gadariae</taxon>
        <taxon>Gadiformes</taxon>
        <taxon>Gadoidei</taxon>
        <taxon>Gadidae</taxon>
        <taxon>Gadus</taxon>
    </lineage>
</organism>
<gene>
    <name evidence="1" type="primary">haus7</name>
</gene>